<evidence type="ECO:0000313" key="9">
    <source>
        <dbReference type="EMBL" id="KAK0712472.1"/>
    </source>
</evidence>
<dbReference type="PRINTS" id="PR00465">
    <property type="entry name" value="EP450IV"/>
</dbReference>
<organism evidence="9 10">
    <name type="scientific">Lasiosphaeria miniovina</name>
    <dbReference type="NCBI Taxonomy" id="1954250"/>
    <lineage>
        <taxon>Eukaryota</taxon>
        <taxon>Fungi</taxon>
        <taxon>Dikarya</taxon>
        <taxon>Ascomycota</taxon>
        <taxon>Pezizomycotina</taxon>
        <taxon>Sordariomycetes</taxon>
        <taxon>Sordariomycetidae</taxon>
        <taxon>Sordariales</taxon>
        <taxon>Lasiosphaeriaceae</taxon>
        <taxon>Lasiosphaeria</taxon>
    </lineage>
</organism>
<name>A0AA40AAV6_9PEZI</name>
<comment type="similarity">
    <text evidence="2 8">Belongs to the cytochrome P450 family.</text>
</comment>
<dbReference type="EMBL" id="JAUIRO010000005">
    <property type="protein sequence ID" value="KAK0712472.1"/>
    <property type="molecule type" value="Genomic_DNA"/>
</dbReference>
<comment type="caution">
    <text evidence="9">The sequence shown here is derived from an EMBL/GenBank/DDBJ whole genome shotgun (WGS) entry which is preliminary data.</text>
</comment>
<feature type="binding site" description="axial binding residue" evidence="7">
    <location>
        <position position="452"/>
    </location>
    <ligand>
        <name>heme</name>
        <dbReference type="ChEBI" id="CHEBI:30413"/>
    </ligand>
    <ligandPart>
        <name>Fe</name>
        <dbReference type="ChEBI" id="CHEBI:18248"/>
    </ligandPart>
</feature>
<dbReference type="PROSITE" id="PS00086">
    <property type="entry name" value="CYTOCHROME_P450"/>
    <property type="match status" value="1"/>
</dbReference>
<proteinExistence type="inferred from homology"/>
<accession>A0AA40AAV6</accession>
<dbReference type="InterPro" id="IPR001128">
    <property type="entry name" value="Cyt_P450"/>
</dbReference>
<dbReference type="AlphaFoldDB" id="A0AA40AAV6"/>
<evidence type="ECO:0000256" key="1">
    <source>
        <dbReference type="ARBA" id="ARBA00001971"/>
    </source>
</evidence>
<evidence type="ECO:0000256" key="7">
    <source>
        <dbReference type="PIRSR" id="PIRSR602403-1"/>
    </source>
</evidence>
<dbReference type="RefSeq" id="XP_060293795.1">
    <property type="nucleotide sequence ID" value="XM_060445557.1"/>
</dbReference>
<sequence>MDFHLQTLWSEVAKPQSLATLFLGATLLCAARAAYLVYFHPLSKFPGPRLAAVSDLWYGYHWLSGRYPWAVEDALRQYGDVVRIAPNELVFVTPQAIADIYGPHDKGLEAWVKTDFNNMGKGLGGILWEEDPVRHRAVARQLHPAFSSRNVRALEPLVHRHMDYFVARMAELGGVAAGVDVARWINWLAMDLAGAMSLSEDLGQQRAMRNDARLDMLLAFNAFATAMQVFKRFGPVLRQLQYLLAPASKLLLFARTEATTRRQVRQRIADRGAKTDHADFFEFLLPAAAPAPTDTTHLAAVAVQLTFAEFGPMSDWFYSALVHLLAEPACHAALVREVRAAFARSADIVATAVAPLPYLHACLKESLRLFNSNSTGLPRISPGAVVDGHFVPKGAHVQTSVFASFRSARYFHEPLAFRPQRWLAPGHALHEARFAADDASGFVPFSLGPRMCMGRELAWMQGKLFLAKVLWAFDVALGSGQRVDGLDAALRHYGFLVKPEVKVRFTPVER</sequence>
<dbReference type="InterPro" id="IPR036396">
    <property type="entry name" value="Cyt_P450_sf"/>
</dbReference>
<dbReference type="Proteomes" id="UP001172101">
    <property type="component" value="Unassembled WGS sequence"/>
</dbReference>
<protein>
    <submittedName>
        <fullName evidence="9">Cytochrome P450</fullName>
    </submittedName>
</protein>
<keyword evidence="4 7" id="KW-0479">Metal-binding</keyword>
<evidence type="ECO:0000256" key="2">
    <source>
        <dbReference type="ARBA" id="ARBA00010617"/>
    </source>
</evidence>
<dbReference type="SUPFAM" id="SSF48264">
    <property type="entry name" value="Cytochrome P450"/>
    <property type="match status" value="1"/>
</dbReference>
<dbReference type="InterPro" id="IPR002403">
    <property type="entry name" value="Cyt_P450_E_grp-IV"/>
</dbReference>
<evidence type="ECO:0000256" key="6">
    <source>
        <dbReference type="ARBA" id="ARBA00023033"/>
    </source>
</evidence>
<evidence type="ECO:0000256" key="5">
    <source>
        <dbReference type="ARBA" id="ARBA00023004"/>
    </source>
</evidence>
<dbReference type="GeneID" id="85328827"/>
<comment type="cofactor">
    <cofactor evidence="1 7">
        <name>heme</name>
        <dbReference type="ChEBI" id="CHEBI:30413"/>
    </cofactor>
</comment>
<dbReference type="InterPro" id="IPR050121">
    <property type="entry name" value="Cytochrome_P450_monoxygenase"/>
</dbReference>
<dbReference type="GO" id="GO:0020037">
    <property type="term" value="F:heme binding"/>
    <property type="evidence" value="ECO:0007669"/>
    <property type="project" value="InterPro"/>
</dbReference>
<evidence type="ECO:0000256" key="8">
    <source>
        <dbReference type="RuleBase" id="RU000461"/>
    </source>
</evidence>
<keyword evidence="6 8" id="KW-0503">Monooxygenase</keyword>
<reference evidence="9" key="1">
    <citation type="submission" date="2023-06" db="EMBL/GenBank/DDBJ databases">
        <title>Genome-scale phylogeny and comparative genomics of the fungal order Sordariales.</title>
        <authorList>
            <consortium name="Lawrence Berkeley National Laboratory"/>
            <person name="Hensen N."/>
            <person name="Bonometti L."/>
            <person name="Westerberg I."/>
            <person name="Brannstrom I.O."/>
            <person name="Guillou S."/>
            <person name="Cros-Aarteil S."/>
            <person name="Calhoun S."/>
            <person name="Haridas S."/>
            <person name="Kuo A."/>
            <person name="Mondo S."/>
            <person name="Pangilinan J."/>
            <person name="Riley R."/>
            <person name="LaButti K."/>
            <person name="Andreopoulos B."/>
            <person name="Lipzen A."/>
            <person name="Chen C."/>
            <person name="Yanf M."/>
            <person name="Daum C."/>
            <person name="Ng V."/>
            <person name="Clum A."/>
            <person name="Steindorff A."/>
            <person name="Ohm R."/>
            <person name="Martin F."/>
            <person name="Silar P."/>
            <person name="Natvig D."/>
            <person name="Lalanne C."/>
            <person name="Gautier V."/>
            <person name="Ament-velasquez S.L."/>
            <person name="Kruys A."/>
            <person name="Hutchinson M.I."/>
            <person name="Powell A.J."/>
            <person name="Barry K."/>
            <person name="Miller A.N."/>
            <person name="Grigoriev I.V."/>
            <person name="Debuchy R."/>
            <person name="Gladieux P."/>
            <person name="Thoren M.H."/>
            <person name="Johannesson H."/>
        </authorList>
    </citation>
    <scope>NUCLEOTIDE SEQUENCE</scope>
    <source>
        <strain evidence="9">SMH2392-1A</strain>
    </source>
</reference>
<dbReference type="Pfam" id="PF00067">
    <property type="entry name" value="p450"/>
    <property type="match status" value="1"/>
</dbReference>
<evidence type="ECO:0000256" key="3">
    <source>
        <dbReference type="ARBA" id="ARBA00022617"/>
    </source>
</evidence>
<evidence type="ECO:0000313" key="10">
    <source>
        <dbReference type="Proteomes" id="UP001172101"/>
    </source>
</evidence>
<keyword evidence="8" id="KW-0560">Oxidoreductase</keyword>
<keyword evidence="5 7" id="KW-0408">Iron</keyword>
<dbReference type="GO" id="GO:0016705">
    <property type="term" value="F:oxidoreductase activity, acting on paired donors, with incorporation or reduction of molecular oxygen"/>
    <property type="evidence" value="ECO:0007669"/>
    <property type="project" value="InterPro"/>
</dbReference>
<keyword evidence="3 7" id="KW-0349">Heme</keyword>
<dbReference type="GO" id="GO:0005506">
    <property type="term" value="F:iron ion binding"/>
    <property type="evidence" value="ECO:0007669"/>
    <property type="project" value="InterPro"/>
</dbReference>
<dbReference type="PANTHER" id="PTHR24305:SF210">
    <property type="entry name" value="CYTOCHROME P450 MONOOXYGENASE ASQL-RELATED"/>
    <property type="match status" value="1"/>
</dbReference>
<keyword evidence="10" id="KW-1185">Reference proteome</keyword>
<gene>
    <name evidence="9" type="ORF">B0T26DRAFT_752706</name>
</gene>
<dbReference type="InterPro" id="IPR017972">
    <property type="entry name" value="Cyt_P450_CS"/>
</dbReference>
<dbReference type="Gene3D" id="1.10.630.10">
    <property type="entry name" value="Cytochrome P450"/>
    <property type="match status" value="1"/>
</dbReference>
<evidence type="ECO:0000256" key="4">
    <source>
        <dbReference type="ARBA" id="ARBA00022723"/>
    </source>
</evidence>
<dbReference type="PANTHER" id="PTHR24305">
    <property type="entry name" value="CYTOCHROME P450"/>
    <property type="match status" value="1"/>
</dbReference>
<dbReference type="GO" id="GO:0004497">
    <property type="term" value="F:monooxygenase activity"/>
    <property type="evidence" value="ECO:0007669"/>
    <property type="project" value="UniProtKB-KW"/>
</dbReference>